<accession>A0ABS6XND4</accession>
<dbReference type="InterPro" id="IPR050266">
    <property type="entry name" value="AB_hydrolase_sf"/>
</dbReference>
<gene>
    <name evidence="3" type="ORF">KY084_12690</name>
</gene>
<keyword evidence="4" id="KW-1185">Reference proteome</keyword>
<dbReference type="Proteomes" id="UP001197214">
    <property type="component" value="Unassembled WGS sequence"/>
</dbReference>
<dbReference type="InterPro" id="IPR000073">
    <property type="entry name" value="AB_hydrolase_1"/>
</dbReference>
<dbReference type="Pfam" id="PF12697">
    <property type="entry name" value="Abhydrolase_6"/>
    <property type="match status" value="1"/>
</dbReference>
<evidence type="ECO:0000256" key="1">
    <source>
        <dbReference type="ARBA" id="ARBA00022801"/>
    </source>
</evidence>
<organism evidence="3 4">
    <name type="scientific">Stakelama flava</name>
    <dbReference type="NCBI Taxonomy" id="2860338"/>
    <lineage>
        <taxon>Bacteria</taxon>
        <taxon>Pseudomonadati</taxon>
        <taxon>Pseudomonadota</taxon>
        <taxon>Alphaproteobacteria</taxon>
        <taxon>Sphingomonadales</taxon>
        <taxon>Sphingomonadaceae</taxon>
        <taxon>Stakelama</taxon>
    </lineage>
</organism>
<evidence type="ECO:0000313" key="4">
    <source>
        <dbReference type="Proteomes" id="UP001197214"/>
    </source>
</evidence>
<evidence type="ECO:0000259" key="2">
    <source>
        <dbReference type="Pfam" id="PF12697"/>
    </source>
</evidence>
<reference evidence="3 4" key="1">
    <citation type="submission" date="2021-07" db="EMBL/GenBank/DDBJ databases">
        <title>Stakelama flava sp. nov., a novel endophytic bacterium isolated from branch of Kandelia candel.</title>
        <authorList>
            <person name="Tuo L."/>
        </authorList>
    </citation>
    <scope>NUCLEOTIDE SEQUENCE [LARGE SCALE GENOMIC DNA]</scope>
    <source>
        <strain evidence="3 4">CBK3Z-3</strain>
    </source>
</reference>
<evidence type="ECO:0000313" key="3">
    <source>
        <dbReference type="EMBL" id="MBW4331728.1"/>
    </source>
</evidence>
<name>A0ABS6XND4_9SPHN</name>
<proteinExistence type="predicted"/>
<comment type="caution">
    <text evidence="3">The sequence shown here is derived from an EMBL/GenBank/DDBJ whole genome shotgun (WGS) entry which is preliminary data.</text>
</comment>
<keyword evidence="1 3" id="KW-0378">Hydrolase</keyword>
<dbReference type="PANTHER" id="PTHR43798">
    <property type="entry name" value="MONOACYLGLYCEROL LIPASE"/>
    <property type="match status" value="1"/>
</dbReference>
<feature type="domain" description="AB hydrolase-1" evidence="2">
    <location>
        <begin position="15"/>
        <end position="255"/>
    </location>
</feature>
<dbReference type="EMBL" id="JAHWZX010000012">
    <property type="protein sequence ID" value="MBW4331728.1"/>
    <property type="molecule type" value="Genomic_DNA"/>
</dbReference>
<dbReference type="PANTHER" id="PTHR43798:SF31">
    <property type="entry name" value="AB HYDROLASE SUPERFAMILY PROTEIN YCLE"/>
    <property type="match status" value="1"/>
</dbReference>
<dbReference type="GO" id="GO:0016787">
    <property type="term" value="F:hydrolase activity"/>
    <property type="evidence" value="ECO:0007669"/>
    <property type="project" value="UniProtKB-KW"/>
</dbReference>
<protein>
    <submittedName>
        <fullName evidence="3">Alpha/beta hydrolase</fullName>
    </submittedName>
</protein>
<sequence length="262" mass="27838">MDHISVQAMGSGDPVILIPGLSSPRGVWDGVAPHLASGHRVYLVQVNGFAGDDPRGNLQPGILDGIVADLDRYIADKKIEHAAIVGHSMGGLVTLMLAKAHPGDAGRVMIVDALPFVGPIIMPGATVETLKPMAAQMRDQMKVQTADAASAKQVAATMAVTPQAQAKVAGWMAASDQRVSAQAMYEDVTTDLRPDMAKVTTPITLVYPTSDRMPAERADPFYRAQYADAPHVTYVPVADSGHFIMLDRPQAFAKALDAFLAE</sequence>